<dbReference type="SFLD" id="SFLDF00562">
    <property type="entry name" value="HemN-like__clustered_with_heat"/>
    <property type="match status" value="1"/>
</dbReference>
<comment type="function">
    <text evidence="10">Probably acts as a heme chaperone, transferring heme to an unknown acceptor. Binds one molecule of heme per monomer, possibly covalently. Binds 1 [4Fe-4S] cluster. The cluster is coordinated with 3 cysteines and an exchangeable S-adenosyl-L-methionine.</text>
</comment>
<dbReference type="RefSeq" id="WP_012472539.1">
    <property type="nucleotide sequence ID" value="NC_010830.1"/>
</dbReference>
<dbReference type="OrthoDB" id="9808022at2"/>
<dbReference type="SFLD" id="SFLDG01065">
    <property type="entry name" value="anaerobic_coproporphyrinogen-I"/>
    <property type="match status" value="1"/>
</dbReference>
<keyword evidence="5 10" id="KW-0949">S-adenosyl-L-methionine</keyword>
<keyword evidence="9 10" id="KW-0143">Chaperone</keyword>
<dbReference type="CDD" id="cd01335">
    <property type="entry name" value="Radical_SAM"/>
    <property type="match status" value="1"/>
</dbReference>
<dbReference type="Proteomes" id="UP000001227">
    <property type="component" value="Chromosome"/>
</dbReference>
<dbReference type="NCBIfam" id="TIGR00539">
    <property type="entry name" value="hemN_rel"/>
    <property type="match status" value="1"/>
</dbReference>
<dbReference type="SFLD" id="SFLDF00288">
    <property type="entry name" value="HemN-like__clustered_with_nucl"/>
    <property type="match status" value="1"/>
</dbReference>
<accession>B3ERC5</accession>
<keyword evidence="10" id="KW-0963">Cytoplasm</keyword>
<evidence type="ECO:0000256" key="6">
    <source>
        <dbReference type="ARBA" id="ARBA00022723"/>
    </source>
</evidence>
<comment type="subcellular location">
    <subcellularLocation>
        <location evidence="10">Cytoplasm</location>
    </subcellularLocation>
</comment>
<dbReference type="STRING" id="452471.Aasi_0352"/>
<dbReference type="PANTHER" id="PTHR13932:SF5">
    <property type="entry name" value="RADICAL S-ADENOSYL METHIONINE DOMAIN-CONTAINING PROTEIN 1, MITOCHONDRIAL"/>
    <property type="match status" value="1"/>
</dbReference>
<evidence type="ECO:0000256" key="8">
    <source>
        <dbReference type="ARBA" id="ARBA00023014"/>
    </source>
</evidence>
<organism evidence="12 13">
    <name type="scientific">Amoebophilus asiaticus (strain 5a2)</name>
    <dbReference type="NCBI Taxonomy" id="452471"/>
    <lineage>
        <taxon>Bacteria</taxon>
        <taxon>Pseudomonadati</taxon>
        <taxon>Bacteroidota</taxon>
        <taxon>Cytophagia</taxon>
        <taxon>Cytophagales</taxon>
        <taxon>Amoebophilaceae</taxon>
        <taxon>Candidatus Amoebophilus</taxon>
    </lineage>
</organism>
<gene>
    <name evidence="12" type="ordered locus">Aasi_0352</name>
</gene>
<dbReference type="PANTHER" id="PTHR13932">
    <property type="entry name" value="COPROPORPHYRINIGEN III OXIDASE"/>
    <property type="match status" value="1"/>
</dbReference>
<reference evidence="12 13" key="1">
    <citation type="journal article" date="2010" name="J. Bacteriol.">
        <title>The genome of the amoeba symbiont 'Candidatus Amoebophilus asiaticus' reveals common mechanisms for host cell interaction among amoeba-associated bacteria.</title>
        <authorList>
            <person name="Schmitz-Esser S."/>
            <person name="Tischler P."/>
            <person name="Arnold R."/>
            <person name="Montanaro J."/>
            <person name="Wagner M."/>
            <person name="Rattei T."/>
            <person name="Horn M."/>
        </authorList>
    </citation>
    <scope>NUCLEOTIDE SEQUENCE [LARGE SCALE GENOMIC DNA]</scope>
    <source>
        <strain evidence="12 13">5a2</strain>
    </source>
</reference>
<dbReference type="SFLD" id="SFLDS00029">
    <property type="entry name" value="Radical_SAM"/>
    <property type="match status" value="1"/>
</dbReference>
<dbReference type="GO" id="GO:0006779">
    <property type="term" value="P:porphyrin-containing compound biosynthetic process"/>
    <property type="evidence" value="ECO:0007669"/>
    <property type="project" value="InterPro"/>
</dbReference>
<dbReference type="SMART" id="SM00729">
    <property type="entry name" value="Elp3"/>
    <property type="match status" value="1"/>
</dbReference>
<dbReference type="SFLD" id="SFLDG01082">
    <property type="entry name" value="B12-binding_domain_containing"/>
    <property type="match status" value="1"/>
</dbReference>
<dbReference type="KEGG" id="aas:Aasi_0352"/>
<keyword evidence="4 10" id="KW-0349">Heme</keyword>
<keyword evidence="13" id="KW-1185">Reference proteome</keyword>
<proteinExistence type="inferred from homology"/>
<dbReference type="InterPro" id="IPR058240">
    <property type="entry name" value="rSAM_sf"/>
</dbReference>
<dbReference type="GO" id="GO:0005737">
    <property type="term" value="C:cytoplasm"/>
    <property type="evidence" value="ECO:0007669"/>
    <property type="project" value="UniProtKB-SubCell"/>
</dbReference>
<dbReference type="InterPro" id="IPR013785">
    <property type="entry name" value="Aldolase_TIM"/>
</dbReference>
<dbReference type="GO" id="GO:0004109">
    <property type="term" value="F:coproporphyrinogen oxidase activity"/>
    <property type="evidence" value="ECO:0007669"/>
    <property type="project" value="InterPro"/>
</dbReference>
<evidence type="ECO:0000256" key="9">
    <source>
        <dbReference type="ARBA" id="ARBA00023186"/>
    </source>
</evidence>
<keyword evidence="7 10" id="KW-0408">Iron</keyword>
<dbReference type="PROSITE" id="PS51918">
    <property type="entry name" value="RADICAL_SAM"/>
    <property type="match status" value="1"/>
</dbReference>
<keyword evidence="10" id="KW-0004">4Fe-4S</keyword>
<evidence type="ECO:0000313" key="12">
    <source>
        <dbReference type="EMBL" id="ACE05777.1"/>
    </source>
</evidence>
<dbReference type="Pfam" id="PF04055">
    <property type="entry name" value="Radical_SAM"/>
    <property type="match status" value="1"/>
</dbReference>
<keyword evidence="6 10" id="KW-0479">Metal-binding</keyword>
<evidence type="ECO:0000259" key="11">
    <source>
        <dbReference type="PROSITE" id="PS51918"/>
    </source>
</evidence>
<dbReference type="InterPro" id="IPR007197">
    <property type="entry name" value="rSAM"/>
</dbReference>
<dbReference type="GO" id="GO:0046872">
    <property type="term" value="F:metal ion binding"/>
    <property type="evidence" value="ECO:0007669"/>
    <property type="project" value="UniProtKB-UniRule"/>
</dbReference>
<dbReference type="InterPro" id="IPR004559">
    <property type="entry name" value="HemW-like"/>
</dbReference>
<dbReference type="Gene3D" id="3.20.20.70">
    <property type="entry name" value="Aldolase class I"/>
    <property type="match status" value="1"/>
</dbReference>
<protein>
    <recommendedName>
        <fullName evidence="3 10">Heme chaperone HemW</fullName>
    </recommendedName>
</protein>
<dbReference type="GO" id="GO:0051539">
    <property type="term" value="F:4 iron, 4 sulfur cluster binding"/>
    <property type="evidence" value="ECO:0007669"/>
    <property type="project" value="UniProtKB-UniRule"/>
</dbReference>
<feature type="domain" description="Radical SAM core" evidence="11">
    <location>
        <begin position="1"/>
        <end position="231"/>
    </location>
</feature>
<dbReference type="HOGENOM" id="CLU_027579_2_2_10"/>
<evidence type="ECO:0000256" key="2">
    <source>
        <dbReference type="ARBA" id="ARBA00006100"/>
    </source>
</evidence>
<sequence>MAGIYIHIPFCKQACHYCDFHFSTNMRQKSEMLAAIQQELILQKDYLNQVEINSIYLGGGTPSLLEVEEIAALLIDIRQIFRCKEGLEITLEANPDDIDLKKLLALLKIGINRLSIGIQTFHNNLLQYLNRAHDTTKATQSLEIALQAGFNNFNLDLIYAIPGQTKEMLKRDLLTALQFKPTHISAYCLTIEQKTVFGRWLETGKIEVVQDEIAAKHFHLLVDTLTDNGYNHYEVSNFGLPEYHAQHNTNYWKRGSYLGVGPGAHSYNGTSRQYNIANNTRYIQSIQAGIIPSTIEILQPQDHINEYIMTSLRTQWGCDMALLRNNYQYDLQATHPSYLELLINRQLAYIQENVLILTVDGKLIADKIAADLFIA</sequence>
<evidence type="ECO:0000256" key="5">
    <source>
        <dbReference type="ARBA" id="ARBA00022691"/>
    </source>
</evidence>
<comment type="similarity">
    <text evidence="2">Belongs to the anaerobic coproporphyrinogen-III oxidase family. HemW subfamily.</text>
</comment>
<evidence type="ECO:0000256" key="1">
    <source>
        <dbReference type="ARBA" id="ARBA00001966"/>
    </source>
</evidence>
<name>B3ERC5_AMOA5</name>
<dbReference type="EMBL" id="CP001102">
    <property type="protein sequence ID" value="ACE05777.1"/>
    <property type="molecule type" value="Genomic_DNA"/>
</dbReference>
<evidence type="ECO:0000256" key="3">
    <source>
        <dbReference type="ARBA" id="ARBA00017228"/>
    </source>
</evidence>
<dbReference type="eggNOG" id="COG0635">
    <property type="taxonomic scope" value="Bacteria"/>
</dbReference>
<evidence type="ECO:0000313" key="13">
    <source>
        <dbReference type="Proteomes" id="UP000001227"/>
    </source>
</evidence>
<dbReference type="InterPro" id="IPR006638">
    <property type="entry name" value="Elp3/MiaA/NifB-like_rSAM"/>
</dbReference>
<dbReference type="SUPFAM" id="SSF102114">
    <property type="entry name" value="Radical SAM enzymes"/>
    <property type="match status" value="1"/>
</dbReference>
<evidence type="ECO:0000256" key="10">
    <source>
        <dbReference type="RuleBase" id="RU364116"/>
    </source>
</evidence>
<evidence type="ECO:0000256" key="7">
    <source>
        <dbReference type="ARBA" id="ARBA00023004"/>
    </source>
</evidence>
<evidence type="ECO:0000256" key="4">
    <source>
        <dbReference type="ARBA" id="ARBA00022617"/>
    </source>
</evidence>
<comment type="cofactor">
    <cofactor evidence="1">
        <name>[4Fe-4S] cluster</name>
        <dbReference type="ChEBI" id="CHEBI:49883"/>
    </cofactor>
</comment>
<dbReference type="InterPro" id="IPR034505">
    <property type="entry name" value="Coproporphyrinogen-III_oxidase"/>
</dbReference>
<dbReference type="AlphaFoldDB" id="B3ERC5"/>
<keyword evidence="8 10" id="KW-0411">Iron-sulfur</keyword>